<feature type="transmembrane region" description="Helical" evidence="1">
    <location>
        <begin position="30"/>
        <end position="48"/>
    </location>
</feature>
<protein>
    <submittedName>
        <fullName evidence="2">Uncharacterized protein</fullName>
    </submittedName>
</protein>
<keyword evidence="1" id="KW-1133">Transmembrane helix</keyword>
<dbReference type="AlphaFoldDB" id="X1VD23"/>
<dbReference type="EMBL" id="BARW01032910">
    <property type="protein sequence ID" value="GAJ04215.1"/>
    <property type="molecule type" value="Genomic_DNA"/>
</dbReference>
<feature type="non-terminal residue" evidence="2">
    <location>
        <position position="1"/>
    </location>
</feature>
<sequence length="57" mass="6658">RPEFALDKVGDGICDPDCQSEEDPDCAKNYFEYGMLLILVFLILIVYLKLRKFITER</sequence>
<gene>
    <name evidence="2" type="ORF">S12H4_51969</name>
</gene>
<name>X1VD23_9ZZZZ</name>
<accession>X1VD23</accession>
<comment type="caution">
    <text evidence="2">The sequence shown here is derived from an EMBL/GenBank/DDBJ whole genome shotgun (WGS) entry which is preliminary data.</text>
</comment>
<proteinExistence type="predicted"/>
<keyword evidence="1" id="KW-0812">Transmembrane</keyword>
<keyword evidence="1" id="KW-0472">Membrane</keyword>
<organism evidence="2">
    <name type="scientific">marine sediment metagenome</name>
    <dbReference type="NCBI Taxonomy" id="412755"/>
    <lineage>
        <taxon>unclassified sequences</taxon>
        <taxon>metagenomes</taxon>
        <taxon>ecological metagenomes</taxon>
    </lineage>
</organism>
<reference evidence="2" key="1">
    <citation type="journal article" date="2014" name="Front. Microbiol.">
        <title>High frequency of phylogenetically diverse reductive dehalogenase-homologous genes in deep subseafloor sedimentary metagenomes.</title>
        <authorList>
            <person name="Kawai M."/>
            <person name="Futagami T."/>
            <person name="Toyoda A."/>
            <person name="Takaki Y."/>
            <person name="Nishi S."/>
            <person name="Hori S."/>
            <person name="Arai W."/>
            <person name="Tsubouchi T."/>
            <person name="Morono Y."/>
            <person name="Uchiyama I."/>
            <person name="Ito T."/>
            <person name="Fujiyama A."/>
            <person name="Inagaki F."/>
            <person name="Takami H."/>
        </authorList>
    </citation>
    <scope>NUCLEOTIDE SEQUENCE</scope>
    <source>
        <strain evidence="2">Expedition CK06-06</strain>
    </source>
</reference>
<evidence type="ECO:0000256" key="1">
    <source>
        <dbReference type="SAM" id="Phobius"/>
    </source>
</evidence>
<evidence type="ECO:0000313" key="2">
    <source>
        <dbReference type="EMBL" id="GAJ04215.1"/>
    </source>
</evidence>